<feature type="domain" description="M23ase beta-sheet core" evidence="9">
    <location>
        <begin position="445"/>
        <end position="542"/>
    </location>
</feature>
<reference evidence="11" key="1">
    <citation type="submission" date="2016-08" db="EMBL/GenBank/DDBJ databases">
        <authorList>
            <person name="Varghese N."/>
            <person name="Submissions Spin"/>
        </authorList>
    </citation>
    <scope>NUCLEOTIDE SEQUENCE [LARGE SCALE GENOMIC DNA]</scope>
    <source>
        <strain evidence="11">CCBAU 57015</strain>
    </source>
</reference>
<evidence type="ECO:0000256" key="1">
    <source>
        <dbReference type="ARBA" id="ARBA00001947"/>
    </source>
</evidence>
<evidence type="ECO:0000259" key="9">
    <source>
        <dbReference type="Pfam" id="PF01551"/>
    </source>
</evidence>
<evidence type="ECO:0000256" key="5">
    <source>
        <dbReference type="ARBA" id="ARBA00022833"/>
    </source>
</evidence>
<feature type="region of interest" description="Disordered" evidence="7">
    <location>
        <begin position="577"/>
        <end position="627"/>
    </location>
</feature>
<dbReference type="InterPro" id="IPR050570">
    <property type="entry name" value="Cell_wall_metabolism_enzyme"/>
</dbReference>
<dbReference type="GO" id="GO:0006508">
    <property type="term" value="P:proteolysis"/>
    <property type="evidence" value="ECO:0007669"/>
    <property type="project" value="UniProtKB-KW"/>
</dbReference>
<evidence type="ECO:0000256" key="4">
    <source>
        <dbReference type="ARBA" id="ARBA00022801"/>
    </source>
</evidence>
<keyword evidence="3" id="KW-0479">Metal-binding</keyword>
<evidence type="ECO:0000256" key="6">
    <source>
        <dbReference type="ARBA" id="ARBA00023049"/>
    </source>
</evidence>
<proteinExistence type="predicted"/>
<organism evidence="10 11">
    <name type="scientific">Rhizobium hainanense</name>
    <dbReference type="NCBI Taxonomy" id="52131"/>
    <lineage>
        <taxon>Bacteria</taxon>
        <taxon>Pseudomonadati</taxon>
        <taxon>Pseudomonadota</taxon>
        <taxon>Alphaproteobacteria</taxon>
        <taxon>Hyphomicrobiales</taxon>
        <taxon>Rhizobiaceae</taxon>
        <taxon>Rhizobium/Agrobacterium group</taxon>
        <taxon>Rhizobium</taxon>
    </lineage>
</organism>
<keyword evidence="4" id="KW-0378">Hydrolase</keyword>
<dbReference type="Gene3D" id="2.70.70.10">
    <property type="entry name" value="Glucose Permease (Domain IIA)"/>
    <property type="match status" value="1"/>
</dbReference>
<keyword evidence="11" id="KW-1185">Reference proteome</keyword>
<dbReference type="Gene3D" id="3.10.450.350">
    <property type="match status" value="1"/>
</dbReference>
<accession>A0A1C3V3T3</accession>
<evidence type="ECO:0000256" key="2">
    <source>
        <dbReference type="ARBA" id="ARBA00022670"/>
    </source>
</evidence>
<dbReference type="STRING" id="52131.GA0061100_104286"/>
<keyword evidence="6" id="KW-0482">Metalloprotease</keyword>
<dbReference type="EMBL" id="FMAC01000004">
    <property type="protein sequence ID" value="SCB22440.1"/>
    <property type="molecule type" value="Genomic_DNA"/>
</dbReference>
<dbReference type="GO" id="GO:0046872">
    <property type="term" value="F:metal ion binding"/>
    <property type="evidence" value="ECO:0007669"/>
    <property type="project" value="UniProtKB-KW"/>
</dbReference>
<keyword evidence="8" id="KW-0812">Transmembrane</keyword>
<evidence type="ECO:0000256" key="8">
    <source>
        <dbReference type="SAM" id="Phobius"/>
    </source>
</evidence>
<protein>
    <submittedName>
        <fullName evidence="10">Peptidase family M23</fullName>
    </submittedName>
</protein>
<evidence type="ECO:0000313" key="10">
    <source>
        <dbReference type="EMBL" id="SCB22440.1"/>
    </source>
</evidence>
<dbReference type="Pfam" id="PF01551">
    <property type="entry name" value="Peptidase_M23"/>
    <property type="match status" value="1"/>
</dbReference>
<comment type="cofactor">
    <cofactor evidence="1">
        <name>Zn(2+)</name>
        <dbReference type="ChEBI" id="CHEBI:29105"/>
    </cofactor>
</comment>
<feature type="transmembrane region" description="Helical" evidence="8">
    <location>
        <begin position="38"/>
        <end position="60"/>
    </location>
</feature>
<evidence type="ECO:0000313" key="11">
    <source>
        <dbReference type="Proteomes" id="UP000186228"/>
    </source>
</evidence>
<dbReference type="PANTHER" id="PTHR21666">
    <property type="entry name" value="PEPTIDASE-RELATED"/>
    <property type="match status" value="1"/>
</dbReference>
<name>A0A1C3V3T3_9HYPH</name>
<dbReference type="PANTHER" id="PTHR21666:SF288">
    <property type="entry name" value="CELL DIVISION PROTEIN YTFB"/>
    <property type="match status" value="1"/>
</dbReference>
<dbReference type="InterPro" id="IPR016047">
    <property type="entry name" value="M23ase_b-sheet_dom"/>
</dbReference>
<gene>
    <name evidence="10" type="ORF">GA0061100_104286</name>
</gene>
<dbReference type="RefSeq" id="WP_075853528.1">
    <property type="nucleotide sequence ID" value="NZ_FMAC01000004.1"/>
</dbReference>
<dbReference type="OrthoDB" id="9805070at2"/>
<sequence length="627" mass="68032">MAESPLRVQFPAEAAIQARPHHDFHIPFLPRSAHLRHLIVIGLAGTASFGLLATVLYPLLARNTIERATPVRTAQLARPQPAMRKASRLATKQRFDGSRFAQVAEKLSSGETRIFTYHRTTLVFKSDETALARDGAGAINASYGDERADNVVFSPPSLSDIRHGIYPQTTHYDAVRRSRFPVRGVPLNVSVSRATTGEAGREFHRLVSMPKDKQDLQDILASAGLGSDAGDELQRALETDTVSPGDSLELLLEKKGPNARPKLIMARLSGDKTPERVVARDDANGFVPMANDRLFSTLYSESQADAPSSTEVAAVDLKGVDESNERAVSDKLERAGLTKECASQLIKLAKAKGISLTSIEDAPDSVDLLFRKADDGRSELMFIEFHADGDTHRFYLHKNEGEGPSEFYDESGHSIAKSLVHRPVPNGTLGDGFAWRIHPILGVKKFHNGVDFRAPMGSPIQAAGDGVVEKISWETGYGKYVRIRHDGGYETTYAHISATPSDLRVGQRVTQGQVIAYVGSTGYSTGPHLYYELRVNGRYENPLTAQLPAGTNLTGKSLDSLRSQVNHVENIMSYLDVPPARDNPPTPFANFEQGPSFGPNSGADFGPSLGPAFAPGPGPNHFGAPSP</sequence>
<dbReference type="SUPFAM" id="SSF51261">
    <property type="entry name" value="Duplicated hybrid motif"/>
    <property type="match status" value="1"/>
</dbReference>
<keyword evidence="2" id="KW-0645">Protease</keyword>
<dbReference type="GO" id="GO:0004222">
    <property type="term" value="F:metalloendopeptidase activity"/>
    <property type="evidence" value="ECO:0007669"/>
    <property type="project" value="TreeGrafter"/>
</dbReference>
<evidence type="ECO:0000256" key="7">
    <source>
        <dbReference type="SAM" id="MobiDB-lite"/>
    </source>
</evidence>
<evidence type="ECO:0000256" key="3">
    <source>
        <dbReference type="ARBA" id="ARBA00022723"/>
    </source>
</evidence>
<dbReference type="CDD" id="cd12797">
    <property type="entry name" value="M23_peptidase"/>
    <property type="match status" value="1"/>
</dbReference>
<dbReference type="InterPro" id="IPR011055">
    <property type="entry name" value="Dup_hybrid_motif"/>
</dbReference>
<keyword evidence="8" id="KW-0472">Membrane</keyword>
<keyword evidence="8" id="KW-1133">Transmembrane helix</keyword>
<dbReference type="AlphaFoldDB" id="A0A1C3V3T3"/>
<dbReference type="Proteomes" id="UP000186228">
    <property type="component" value="Unassembled WGS sequence"/>
</dbReference>
<keyword evidence="5" id="KW-0862">Zinc</keyword>